<sequence length="634" mass="67276">MSAESWLSGRYEMQNLIGRGGMADVWKARDHRLGRDVAVKKLRTDLASDDTFQARFQREAQSAARLNHPNIVAVYDTGETKDPTTGLQVPYIVMELIDGHTLRDVLRDGRKILPRRALEFTQGVLDALSYSHAAGIVHRDIKPANVMLTREGYVKVMDFGIARAVADTSATMTQTAAVIGTAQYLSPEQARGETVDNRADIYATGCLLYELLVGRPPFIGDSPVSVAYQHVREIPAPPSSLDTEITPQMDSITLKALAKDPADRYQTAKQMRDDIDRLLSGREPFAMQTHGDAEADTEEQTHLIPAAAGSAATSIPTAATQRDQASPARAESPQEPEKPRRKRWPIVLAIIVVLLVLLGFGLHKMLSPSAEPAAPTPSRTVTMVDVPAVTGLSQQGATSTLENAGLKVKVSHVQKDESTANQVVSQRPAASQKVPAGSEVTITVNDGPKQLTIPQNIVGSSKADAIKALTDAGFSDSQIKVTNDDPKTEPNSAKAGTVDAVSPDAGTSLTPDQQVTLTIATGKSVVPNLKGMSVEEANSAAGSSGFSISVERQMTSTAAPGTVFGQDPDYGAIADRSTAIKVFVAVTPSQPTQRESPTDSAPTEDPSSSIAPVPTPVVPPSSTARPTASSTSGR</sequence>
<evidence type="ECO:0000256" key="6">
    <source>
        <dbReference type="ARBA" id="ARBA00022777"/>
    </source>
</evidence>
<dbReference type="SMART" id="SM00740">
    <property type="entry name" value="PASTA"/>
    <property type="match status" value="3"/>
</dbReference>
<dbReference type="PROSITE" id="PS51178">
    <property type="entry name" value="PASTA"/>
    <property type="match status" value="3"/>
</dbReference>
<dbReference type="InterPro" id="IPR005543">
    <property type="entry name" value="PASTA_dom"/>
</dbReference>
<proteinExistence type="predicted"/>
<feature type="compositionally biased region" description="Polar residues" evidence="11">
    <location>
        <begin position="587"/>
        <end position="601"/>
    </location>
</feature>
<dbReference type="EMBL" id="VUMG01000001">
    <property type="protein sequence ID" value="MSS44832.1"/>
    <property type="molecule type" value="Genomic_DNA"/>
</dbReference>
<dbReference type="AlphaFoldDB" id="A0A7K0J4I7"/>
<evidence type="ECO:0000256" key="1">
    <source>
        <dbReference type="ARBA" id="ARBA00012513"/>
    </source>
</evidence>
<evidence type="ECO:0000256" key="8">
    <source>
        <dbReference type="ARBA" id="ARBA00047899"/>
    </source>
</evidence>
<dbReference type="CDD" id="cd06577">
    <property type="entry name" value="PASTA_pknB"/>
    <property type="match status" value="3"/>
</dbReference>
<dbReference type="InterPro" id="IPR000719">
    <property type="entry name" value="Prot_kinase_dom"/>
</dbReference>
<evidence type="ECO:0000256" key="2">
    <source>
        <dbReference type="ARBA" id="ARBA00022527"/>
    </source>
</evidence>
<dbReference type="Gene3D" id="1.10.510.10">
    <property type="entry name" value="Transferase(Phosphotransferase) domain 1"/>
    <property type="match status" value="1"/>
</dbReference>
<keyword evidence="3" id="KW-0808">Transferase</keyword>
<evidence type="ECO:0000256" key="7">
    <source>
        <dbReference type="ARBA" id="ARBA00022840"/>
    </source>
</evidence>
<evidence type="ECO:0000256" key="10">
    <source>
        <dbReference type="PROSITE-ProRule" id="PRU10141"/>
    </source>
</evidence>
<gene>
    <name evidence="15" type="primary">pknB</name>
    <name evidence="15" type="ORF">FYJ43_01915</name>
</gene>
<dbReference type="PANTHER" id="PTHR43289">
    <property type="entry name" value="MITOGEN-ACTIVATED PROTEIN KINASE KINASE KINASE 20-RELATED"/>
    <property type="match status" value="1"/>
</dbReference>
<evidence type="ECO:0000259" key="13">
    <source>
        <dbReference type="PROSITE" id="PS50011"/>
    </source>
</evidence>
<comment type="caution">
    <text evidence="15">The sequence shown here is derived from an EMBL/GenBank/DDBJ whole genome shotgun (WGS) entry which is preliminary data.</text>
</comment>
<reference evidence="15 16" key="1">
    <citation type="submission" date="2019-08" db="EMBL/GenBank/DDBJ databases">
        <title>In-depth cultivation of the pig gut microbiome towards novel bacterial diversity and tailored functional studies.</title>
        <authorList>
            <person name="Wylensek D."/>
            <person name="Hitch T.C.A."/>
            <person name="Clavel T."/>
        </authorList>
    </citation>
    <scope>NUCLEOTIDE SEQUENCE [LARGE SCALE GENOMIC DNA]</scope>
    <source>
        <strain evidence="15 16">WCA-380-WT-3A</strain>
    </source>
</reference>
<keyword evidence="2" id="KW-0723">Serine/threonine-protein kinase</keyword>
<dbReference type="GO" id="GO:0004674">
    <property type="term" value="F:protein serine/threonine kinase activity"/>
    <property type="evidence" value="ECO:0007669"/>
    <property type="project" value="UniProtKB-KW"/>
</dbReference>
<dbReference type="FunFam" id="1.10.510.10:FF:000021">
    <property type="entry name" value="Serine/threonine protein kinase"/>
    <property type="match status" value="1"/>
</dbReference>
<feature type="region of interest" description="Disordered" evidence="11">
    <location>
        <begin position="477"/>
        <end position="509"/>
    </location>
</feature>
<feature type="domain" description="PASTA" evidence="14">
    <location>
        <begin position="522"/>
        <end position="586"/>
    </location>
</feature>
<dbReference type="SUPFAM" id="SSF56112">
    <property type="entry name" value="Protein kinase-like (PK-like)"/>
    <property type="match status" value="1"/>
</dbReference>
<evidence type="ECO:0000313" key="15">
    <source>
        <dbReference type="EMBL" id="MSS44832.1"/>
    </source>
</evidence>
<dbReference type="InterPro" id="IPR017441">
    <property type="entry name" value="Protein_kinase_ATP_BS"/>
</dbReference>
<dbReference type="PROSITE" id="PS50011">
    <property type="entry name" value="PROTEIN_KINASE_DOM"/>
    <property type="match status" value="1"/>
</dbReference>
<evidence type="ECO:0000256" key="5">
    <source>
        <dbReference type="ARBA" id="ARBA00022741"/>
    </source>
</evidence>
<dbReference type="Gene3D" id="3.30.200.20">
    <property type="entry name" value="Phosphorylase Kinase, domain 1"/>
    <property type="match status" value="1"/>
</dbReference>
<feature type="transmembrane region" description="Helical" evidence="12">
    <location>
        <begin position="344"/>
        <end position="362"/>
    </location>
</feature>
<dbReference type="InterPro" id="IPR008271">
    <property type="entry name" value="Ser/Thr_kinase_AS"/>
</dbReference>
<dbReference type="Pfam" id="PF03793">
    <property type="entry name" value="PASTA"/>
    <property type="match status" value="3"/>
</dbReference>
<accession>A0A7K0J4I7</accession>
<feature type="domain" description="PASTA" evidence="14">
    <location>
        <begin position="380"/>
        <end position="446"/>
    </location>
</feature>
<keyword evidence="7 10" id="KW-0067">ATP-binding</keyword>
<evidence type="ECO:0000256" key="12">
    <source>
        <dbReference type="SAM" id="Phobius"/>
    </source>
</evidence>
<dbReference type="SMART" id="SM00220">
    <property type="entry name" value="S_TKc"/>
    <property type="match status" value="1"/>
</dbReference>
<dbReference type="NCBIfam" id="NF033483">
    <property type="entry name" value="PknB_PASTA_kin"/>
    <property type="match status" value="1"/>
</dbReference>
<dbReference type="PROSITE" id="PS00107">
    <property type="entry name" value="PROTEIN_KINASE_ATP"/>
    <property type="match status" value="1"/>
</dbReference>
<dbReference type="GO" id="GO:0045717">
    <property type="term" value="P:negative regulation of fatty acid biosynthetic process"/>
    <property type="evidence" value="ECO:0007669"/>
    <property type="project" value="UniProtKB-ARBA"/>
</dbReference>
<feature type="compositionally biased region" description="Low complexity" evidence="11">
    <location>
        <begin position="620"/>
        <end position="634"/>
    </location>
</feature>
<dbReference type="InterPro" id="IPR011009">
    <property type="entry name" value="Kinase-like_dom_sf"/>
</dbReference>
<dbReference type="EC" id="2.7.11.1" evidence="1"/>
<dbReference type="FunFam" id="3.30.200.20:FF:000035">
    <property type="entry name" value="Serine/threonine protein kinase Stk1"/>
    <property type="match status" value="1"/>
</dbReference>
<keyword evidence="12" id="KW-1133">Transmembrane helix</keyword>
<name>A0A7K0J4I7_9ACTN</name>
<keyword evidence="12" id="KW-0812">Transmembrane</keyword>
<keyword evidence="5 10" id="KW-0547">Nucleotide-binding</keyword>
<keyword evidence="6 15" id="KW-0418">Kinase</keyword>
<dbReference type="Gene3D" id="3.30.10.20">
    <property type="match status" value="3"/>
</dbReference>
<evidence type="ECO:0000256" key="11">
    <source>
        <dbReference type="SAM" id="MobiDB-lite"/>
    </source>
</evidence>
<feature type="domain" description="Protein kinase" evidence="13">
    <location>
        <begin position="11"/>
        <end position="286"/>
    </location>
</feature>
<dbReference type="GO" id="GO:0005524">
    <property type="term" value="F:ATP binding"/>
    <property type="evidence" value="ECO:0007669"/>
    <property type="project" value="UniProtKB-UniRule"/>
</dbReference>
<dbReference type="RefSeq" id="WP_154561445.1">
    <property type="nucleotide sequence ID" value="NZ_VUMG01000001.1"/>
</dbReference>
<evidence type="ECO:0000256" key="9">
    <source>
        <dbReference type="ARBA" id="ARBA00048679"/>
    </source>
</evidence>
<keyword evidence="4" id="KW-0677">Repeat</keyword>
<protein>
    <recommendedName>
        <fullName evidence="1">non-specific serine/threonine protein kinase</fullName>
        <ecNumber evidence="1">2.7.11.1</ecNumber>
    </recommendedName>
</protein>
<keyword evidence="16" id="KW-1185">Reference proteome</keyword>
<dbReference type="Pfam" id="PF00069">
    <property type="entry name" value="Pkinase"/>
    <property type="match status" value="1"/>
</dbReference>
<dbReference type="PROSITE" id="PS00108">
    <property type="entry name" value="PROTEIN_KINASE_ST"/>
    <property type="match status" value="1"/>
</dbReference>
<evidence type="ECO:0000256" key="4">
    <source>
        <dbReference type="ARBA" id="ARBA00022737"/>
    </source>
</evidence>
<feature type="binding site" evidence="10">
    <location>
        <position position="41"/>
    </location>
    <ligand>
        <name>ATP</name>
        <dbReference type="ChEBI" id="CHEBI:30616"/>
    </ligand>
</feature>
<feature type="compositionally biased region" description="Polar residues" evidence="11">
    <location>
        <begin position="311"/>
        <end position="324"/>
    </location>
</feature>
<comment type="catalytic activity">
    <reaction evidence="9">
        <text>L-seryl-[protein] + ATP = O-phospho-L-seryl-[protein] + ADP + H(+)</text>
        <dbReference type="Rhea" id="RHEA:17989"/>
        <dbReference type="Rhea" id="RHEA-COMP:9863"/>
        <dbReference type="Rhea" id="RHEA-COMP:11604"/>
        <dbReference type="ChEBI" id="CHEBI:15378"/>
        <dbReference type="ChEBI" id="CHEBI:29999"/>
        <dbReference type="ChEBI" id="CHEBI:30616"/>
        <dbReference type="ChEBI" id="CHEBI:83421"/>
        <dbReference type="ChEBI" id="CHEBI:456216"/>
        <dbReference type="EC" id="2.7.11.1"/>
    </reaction>
</comment>
<evidence type="ECO:0000256" key="3">
    <source>
        <dbReference type="ARBA" id="ARBA00022679"/>
    </source>
</evidence>
<dbReference type="Proteomes" id="UP000466104">
    <property type="component" value="Unassembled WGS sequence"/>
</dbReference>
<feature type="region of interest" description="Disordered" evidence="11">
    <location>
        <begin position="308"/>
        <end position="340"/>
    </location>
</feature>
<keyword evidence="12" id="KW-0472">Membrane</keyword>
<evidence type="ECO:0000313" key="16">
    <source>
        <dbReference type="Proteomes" id="UP000466104"/>
    </source>
</evidence>
<dbReference type="CDD" id="cd14014">
    <property type="entry name" value="STKc_PknB_like"/>
    <property type="match status" value="1"/>
</dbReference>
<evidence type="ECO:0000259" key="14">
    <source>
        <dbReference type="PROSITE" id="PS51178"/>
    </source>
</evidence>
<comment type="catalytic activity">
    <reaction evidence="8">
        <text>L-threonyl-[protein] + ATP = O-phospho-L-threonyl-[protein] + ADP + H(+)</text>
        <dbReference type="Rhea" id="RHEA:46608"/>
        <dbReference type="Rhea" id="RHEA-COMP:11060"/>
        <dbReference type="Rhea" id="RHEA-COMP:11605"/>
        <dbReference type="ChEBI" id="CHEBI:15378"/>
        <dbReference type="ChEBI" id="CHEBI:30013"/>
        <dbReference type="ChEBI" id="CHEBI:30616"/>
        <dbReference type="ChEBI" id="CHEBI:61977"/>
        <dbReference type="ChEBI" id="CHEBI:456216"/>
        <dbReference type="EC" id="2.7.11.1"/>
    </reaction>
</comment>
<feature type="domain" description="PASTA" evidence="14">
    <location>
        <begin position="452"/>
        <end position="521"/>
    </location>
</feature>
<feature type="region of interest" description="Disordered" evidence="11">
    <location>
        <begin position="585"/>
        <end position="634"/>
    </location>
</feature>
<organism evidence="15 16">
    <name type="scientific">Cutibacterium porci</name>
    <dbReference type="NCBI Taxonomy" id="2605781"/>
    <lineage>
        <taxon>Bacteria</taxon>
        <taxon>Bacillati</taxon>
        <taxon>Actinomycetota</taxon>
        <taxon>Actinomycetes</taxon>
        <taxon>Propionibacteriales</taxon>
        <taxon>Propionibacteriaceae</taxon>
        <taxon>Cutibacterium</taxon>
    </lineage>
</organism>
<dbReference type="PANTHER" id="PTHR43289:SF6">
    <property type="entry name" value="SERINE_THREONINE-PROTEIN KINASE NEKL-3"/>
    <property type="match status" value="1"/>
</dbReference>